<dbReference type="InterPro" id="IPR036596">
    <property type="entry name" value="Cyt-C_aa3_sf"/>
</dbReference>
<sequence length="50" mass="5490">MASHHEVTEHKHGSMDISDHQKTFAGFIRVSTWVVGLSIAVLIFLALANS</sequence>
<reference evidence="1 2" key="1">
    <citation type="submission" date="2017-10" db="EMBL/GenBank/DDBJ databases">
        <title>Complete genome sequence of Paracoccus yeei TT13 isolated from human skin.</title>
        <authorList>
            <person name="Lee K."/>
            <person name="Lim J.Y."/>
            <person name="Hwang I."/>
        </authorList>
    </citation>
    <scope>NUCLEOTIDE SEQUENCE [LARGE SCALE GENOMIC DNA]</scope>
    <source>
        <strain evidence="1 2">TT13</strain>
    </source>
</reference>
<dbReference type="GeneID" id="78896703"/>
<dbReference type="AlphaFoldDB" id="A0A2D2BXH1"/>
<evidence type="ECO:0000313" key="2">
    <source>
        <dbReference type="Proteomes" id="UP000229314"/>
    </source>
</evidence>
<organism evidence="1 2">
    <name type="scientific">Paracoccus yeei</name>
    <dbReference type="NCBI Taxonomy" id="147645"/>
    <lineage>
        <taxon>Bacteria</taxon>
        <taxon>Pseudomonadati</taxon>
        <taxon>Pseudomonadota</taxon>
        <taxon>Alphaproteobacteria</taxon>
        <taxon>Rhodobacterales</taxon>
        <taxon>Paracoccaceae</taxon>
        <taxon>Paracoccus</taxon>
    </lineage>
</organism>
<dbReference type="RefSeq" id="WP_028718476.1">
    <property type="nucleotide sequence ID" value="NZ_CAJGAB010000027.1"/>
</dbReference>
<accession>A0A2D2BXH1</accession>
<dbReference type="OrthoDB" id="7691500at2"/>
<dbReference type="InterPro" id="IPR012422">
    <property type="entry name" value="Cyt_c_oxidase_su4_bac-aa3"/>
</dbReference>
<dbReference type="Pfam" id="PF07835">
    <property type="entry name" value="COX4_pro_2"/>
    <property type="match status" value="1"/>
</dbReference>
<protein>
    <submittedName>
        <fullName evidence="1">Aa3-type cytochrome c oxidase subunit IV</fullName>
    </submittedName>
</protein>
<name>A0A2D2BXH1_9RHOB</name>
<dbReference type="SUPFAM" id="SSF81469">
    <property type="entry name" value="Bacterial aa3 type cytochrome c oxidase subunit IV"/>
    <property type="match status" value="1"/>
</dbReference>
<evidence type="ECO:0000313" key="1">
    <source>
        <dbReference type="EMBL" id="ATQ54934.1"/>
    </source>
</evidence>
<dbReference type="EMBL" id="CP024422">
    <property type="protein sequence ID" value="ATQ54934.1"/>
    <property type="molecule type" value="Genomic_DNA"/>
</dbReference>
<dbReference type="Proteomes" id="UP000229314">
    <property type="component" value="Chromosome"/>
</dbReference>
<proteinExistence type="predicted"/>
<gene>
    <name evidence="1" type="ORF">PYTT13_03325</name>
</gene>
<dbReference type="Gene3D" id="1.20.5.160">
    <property type="entry name" value="Bacterial aa3 type cytochrome c oxidase subunit IV"/>
    <property type="match status" value="1"/>
</dbReference>